<protein>
    <submittedName>
        <fullName evidence="9">Peptide/nickel transport system ATP-binding protein</fullName>
    </submittedName>
</protein>
<keyword evidence="6 9" id="KW-0067">ATP-binding</keyword>
<evidence type="ECO:0000313" key="9">
    <source>
        <dbReference type="EMBL" id="SFZ81902.1"/>
    </source>
</evidence>
<keyword evidence="7" id="KW-0472">Membrane</keyword>
<evidence type="ECO:0000256" key="7">
    <source>
        <dbReference type="ARBA" id="ARBA00023136"/>
    </source>
</evidence>
<comment type="subcellular location">
    <subcellularLocation>
        <location evidence="1">Cell inner membrane</location>
        <topology evidence="1">Peripheral membrane protein</topology>
    </subcellularLocation>
</comment>
<dbReference type="Gene3D" id="3.40.50.300">
    <property type="entry name" value="P-loop containing nucleotide triphosphate hydrolases"/>
    <property type="match status" value="1"/>
</dbReference>
<dbReference type="CDD" id="cd03257">
    <property type="entry name" value="ABC_NikE_OppD_transporters"/>
    <property type="match status" value="1"/>
</dbReference>
<dbReference type="PANTHER" id="PTHR43297:SF2">
    <property type="entry name" value="DIPEPTIDE TRANSPORT ATP-BINDING PROTEIN DPPD"/>
    <property type="match status" value="1"/>
</dbReference>
<evidence type="ECO:0000256" key="5">
    <source>
        <dbReference type="ARBA" id="ARBA00022741"/>
    </source>
</evidence>
<evidence type="ECO:0000256" key="6">
    <source>
        <dbReference type="ARBA" id="ARBA00022840"/>
    </source>
</evidence>
<evidence type="ECO:0000256" key="3">
    <source>
        <dbReference type="ARBA" id="ARBA00022448"/>
    </source>
</evidence>
<sequence>MTALLHLTELSVTYPRQAEPALDAVSLDIAPGEKLAIIGESGSGKSTLALALAGLLPRGARLSGNITWPSLGRSARAGADFGMVFQDPGASLNPVLRIGEQVAEAAQRHLGLDWEKAGILALELLGRVRIPDPELAMRAYPHQFSGGQRQRIAIAAAIAARPRLLIADEATSALDVLVQAEIVALFRDLCAADGMALILITHDIALAASLADRIAVMHQARLVELAPALQLVETPQADYTRHLLGTHIDLTDTPRIGRTVP</sequence>
<reference evidence="9 10" key="1">
    <citation type="submission" date="2016-11" db="EMBL/GenBank/DDBJ databases">
        <authorList>
            <person name="Jaros S."/>
            <person name="Januszkiewicz K."/>
            <person name="Wedrychowicz H."/>
        </authorList>
    </citation>
    <scope>NUCLEOTIDE SEQUENCE [LARGE SCALE GENOMIC DNA]</scope>
    <source>
        <strain evidence="9 10">ATCC 23634</strain>
    </source>
</reference>
<keyword evidence="4" id="KW-1003">Cell membrane</keyword>
<dbReference type="InterPro" id="IPR050388">
    <property type="entry name" value="ABC_Ni/Peptide_Import"/>
</dbReference>
<dbReference type="GO" id="GO:0005524">
    <property type="term" value="F:ATP binding"/>
    <property type="evidence" value="ECO:0007669"/>
    <property type="project" value="UniProtKB-KW"/>
</dbReference>
<gene>
    <name evidence="9" type="ORF">SAMN02983003_0764</name>
</gene>
<dbReference type="PROSITE" id="PS00211">
    <property type="entry name" value="ABC_TRANSPORTER_1"/>
    <property type="match status" value="1"/>
</dbReference>
<dbReference type="SMART" id="SM00382">
    <property type="entry name" value="AAA"/>
    <property type="match status" value="1"/>
</dbReference>
<accession>A0A1K2HU37</accession>
<name>A0A1K2HU37_9HYPH</name>
<dbReference type="GO" id="GO:0005886">
    <property type="term" value="C:plasma membrane"/>
    <property type="evidence" value="ECO:0007669"/>
    <property type="project" value="UniProtKB-SubCell"/>
</dbReference>
<organism evidence="9 10">
    <name type="scientific">Devosia enhydra</name>
    <dbReference type="NCBI Taxonomy" id="665118"/>
    <lineage>
        <taxon>Bacteria</taxon>
        <taxon>Pseudomonadati</taxon>
        <taxon>Pseudomonadota</taxon>
        <taxon>Alphaproteobacteria</taxon>
        <taxon>Hyphomicrobiales</taxon>
        <taxon>Devosiaceae</taxon>
        <taxon>Devosia</taxon>
    </lineage>
</organism>
<dbReference type="EMBL" id="FPKU01000001">
    <property type="protein sequence ID" value="SFZ81902.1"/>
    <property type="molecule type" value="Genomic_DNA"/>
</dbReference>
<dbReference type="InterPro" id="IPR003593">
    <property type="entry name" value="AAA+_ATPase"/>
</dbReference>
<evidence type="ECO:0000256" key="1">
    <source>
        <dbReference type="ARBA" id="ARBA00004417"/>
    </source>
</evidence>
<dbReference type="SUPFAM" id="SSF52540">
    <property type="entry name" value="P-loop containing nucleoside triphosphate hydrolases"/>
    <property type="match status" value="1"/>
</dbReference>
<dbReference type="InterPro" id="IPR027417">
    <property type="entry name" value="P-loop_NTPase"/>
</dbReference>
<feature type="domain" description="ABC transporter" evidence="8">
    <location>
        <begin position="5"/>
        <end position="244"/>
    </location>
</feature>
<dbReference type="PANTHER" id="PTHR43297">
    <property type="entry name" value="OLIGOPEPTIDE TRANSPORT ATP-BINDING PROTEIN APPD"/>
    <property type="match status" value="1"/>
</dbReference>
<keyword evidence="10" id="KW-1185">Reference proteome</keyword>
<evidence type="ECO:0000313" key="10">
    <source>
        <dbReference type="Proteomes" id="UP000183447"/>
    </source>
</evidence>
<dbReference type="PROSITE" id="PS50893">
    <property type="entry name" value="ABC_TRANSPORTER_2"/>
    <property type="match status" value="1"/>
</dbReference>
<dbReference type="GO" id="GO:0016887">
    <property type="term" value="F:ATP hydrolysis activity"/>
    <property type="evidence" value="ECO:0007669"/>
    <property type="project" value="InterPro"/>
</dbReference>
<keyword evidence="5" id="KW-0547">Nucleotide-binding</keyword>
<dbReference type="Pfam" id="PF00005">
    <property type="entry name" value="ABC_tran"/>
    <property type="match status" value="1"/>
</dbReference>
<evidence type="ECO:0000256" key="4">
    <source>
        <dbReference type="ARBA" id="ARBA00022475"/>
    </source>
</evidence>
<dbReference type="InterPro" id="IPR017871">
    <property type="entry name" value="ABC_transporter-like_CS"/>
</dbReference>
<evidence type="ECO:0000256" key="2">
    <source>
        <dbReference type="ARBA" id="ARBA00005417"/>
    </source>
</evidence>
<dbReference type="OrthoDB" id="9815712at2"/>
<keyword evidence="3" id="KW-0813">Transport</keyword>
<proteinExistence type="inferred from homology"/>
<dbReference type="STRING" id="665118.SAMN02983003_0764"/>
<dbReference type="Proteomes" id="UP000183447">
    <property type="component" value="Unassembled WGS sequence"/>
</dbReference>
<dbReference type="AlphaFoldDB" id="A0A1K2HU37"/>
<dbReference type="RefSeq" id="WP_072339144.1">
    <property type="nucleotide sequence ID" value="NZ_FPKU01000001.1"/>
</dbReference>
<comment type="similarity">
    <text evidence="2">Belongs to the ABC transporter superfamily.</text>
</comment>
<dbReference type="InterPro" id="IPR003439">
    <property type="entry name" value="ABC_transporter-like_ATP-bd"/>
</dbReference>
<evidence type="ECO:0000259" key="8">
    <source>
        <dbReference type="PROSITE" id="PS50893"/>
    </source>
</evidence>